<keyword evidence="2" id="KW-1185">Reference proteome</keyword>
<comment type="caution">
    <text evidence="1">The sequence shown here is derived from an EMBL/GenBank/DDBJ whole genome shotgun (WGS) entry which is preliminary data.</text>
</comment>
<evidence type="ECO:0000313" key="2">
    <source>
        <dbReference type="Proteomes" id="UP000526307"/>
    </source>
</evidence>
<reference evidence="1 2" key="1">
    <citation type="submission" date="2020-06" db="EMBL/GenBank/DDBJ databases">
        <title>Mogibacterium timidum strain W9173 genomic sequence.</title>
        <authorList>
            <person name="Wade W.G."/>
            <person name="Johnston C.D."/>
            <person name="Chen T."/>
            <person name="Dewhirst F.E."/>
        </authorList>
    </citation>
    <scope>NUCLEOTIDE SEQUENCE [LARGE SCALE GENOMIC DNA]</scope>
    <source>
        <strain evidence="1 2">W9173</strain>
    </source>
</reference>
<dbReference type="Pfam" id="PF13707">
    <property type="entry name" value="RloB"/>
    <property type="match status" value="1"/>
</dbReference>
<dbReference type="InterPro" id="IPR025591">
    <property type="entry name" value="RloB"/>
</dbReference>
<proteinExistence type="predicted"/>
<evidence type="ECO:0000313" key="1">
    <source>
        <dbReference type="EMBL" id="NWO22645.1"/>
    </source>
</evidence>
<sequence length="217" mass="26128">MRKETKKYYFSVEGETEKWYLDWLQKTINSITESKYNVKLDSKIQKNPLTRVKGMTLLESTEITHVFDRESEDDVHVKQFQETLDRMSDAEQLGKDIKYKLGYSNFTFELWIILHKTDCNGAKTHRKQYLPELNKAYDEKFEDLQEYKRENDFKRILKKLTIEDVISAVKRAEAIMKRNEKSGYRLQQYKEYSFYKENPSLSVWEIVDKILKECEIK</sequence>
<organism evidence="1 2">
    <name type="scientific">Mogibacterium timidum</name>
    <dbReference type="NCBI Taxonomy" id="35519"/>
    <lineage>
        <taxon>Bacteria</taxon>
        <taxon>Bacillati</taxon>
        <taxon>Bacillota</taxon>
        <taxon>Clostridia</taxon>
        <taxon>Peptostreptococcales</taxon>
        <taxon>Anaerovoracaceae</taxon>
        <taxon>Mogibacterium</taxon>
    </lineage>
</organism>
<dbReference type="Proteomes" id="UP000526307">
    <property type="component" value="Unassembled WGS sequence"/>
</dbReference>
<protein>
    <submittedName>
        <fullName evidence="1">RloB domain-containing protein</fullName>
    </submittedName>
</protein>
<dbReference type="AlphaFoldDB" id="A0A7Y8VQR9"/>
<name>A0A7Y8VQR9_9FIRM</name>
<dbReference type="EMBL" id="JABXYR010000001">
    <property type="protein sequence ID" value="NWO22645.1"/>
    <property type="molecule type" value="Genomic_DNA"/>
</dbReference>
<gene>
    <name evidence="1" type="ORF">HW270_00880</name>
</gene>
<accession>A0A7Y8VQR9</accession>